<evidence type="ECO:0000313" key="3">
    <source>
        <dbReference type="Proteomes" id="UP000257144"/>
    </source>
</evidence>
<gene>
    <name evidence="2" type="ORF">DRW41_22290</name>
</gene>
<dbReference type="Proteomes" id="UP000257144">
    <property type="component" value="Unassembled WGS sequence"/>
</dbReference>
<evidence type="ECO:0000259" key="1">
    <source>
        <dbReference type="Pfam" id="PF13614"/>
    </source>
</evidence>
<dbReference type="GO" id="GO:0009898">
    <property type="term" value="C:cytoplasmic side of plasma membrane"/>
    <property type="evidence" value="ECO:0007669"/>
    <property type="project" value="TreeGrafter"/>
</dbReference>
<dbReference type="GO" id="GO:0016887">
    <property type="term" value="F:ATP hydrolysis activity"/>
    <property type="evidence" value="ECO:0007669"/>
    <property type="project" value="TreeGrafter"/>
</dbReference>
<sequence>MTWSVVTNQIEVYEKLESCASEVGEKLIWYKSYKELQEESFSGIVLIPVTKQELKADLQDIFTLFPALTLSSVPILIDFENGVDIRRAIRAGAFDVLPYPFQNESLVAAAREAEEILNQKKAIPKKEAPTKNARVMTVCSTKGGVGKTTFTVNLAAALAKQLKKVIVIDLDLQFGDVAMFFDSKPKKTIYEWVKEDYNSSPEKVKGYVHSVNDFIDIMPAPIRPEFSEVILEEHITRLISNLKLHYDIVLIDTAPYIEEKILTALEKSDDIFLVTYLDLPTLKNCKLFIDTLHSLALDKKVKIILNRDSKRKGLYKETAENVLGMPVHTRVPDFEKIVVASVNEGNPFVYSYPRAKISKILYSFAQELAGKQEKAIKKGFFFKKAASEGRLV</sequence>
<reference evidence="2 3" key="1">
    <citation type="submission" date="2018-07" db="EMBL/GenBank/DDBJ databases">
        <title>Bacillus sp. YLB-04 draft genome sequence.</title>
        <authorList>
            <person name="Yu L."/>
            <person name="Tang X."/>
        </authorList>
    </citation>
    <scope>NUCLEOTIDE SEQUENCE [LARGE SCALE GENOMIC DNA]</scope>
    <source>
        <strain evidence="2 3">YLB-04</strain>
    </source>
</reference>
<dbReference type="InterPro" id="IPR050625">
    <property type="entry name" value="ParA/MinD_ATPase"/>
</dbReference>
<dbReference type="SUPFAM" id="SSF52540">
    <property type="entry name" value="P-loop containing nucleoside triphosphate hydrolases"/>
    <property type="match status" value="1"/>
</dbReference>
<dbReference type="GO" id="GO:0051782">
    <property type="term" value="P:negative regulation of cell division"/>
    <property type="evidence" value="ECO:0007669"/>
    <property type="project" value="TreeGrafter"/>
</dbReference>
<dbReference type="EMBL" id="QNQT01000022">
    <property type="protein sequence ID" value="RDU34662.1"/>
    <property type="molecule type" value="Genomic_DNA"/>
</dbReference>
<organism evidence="2 3">
    <name type="scientific">Neobacillus piezotolerans</name>
    <dbReference type="NCBI Taxonomy" id="2259171"/>
    <lineage>
        <taxon>Bacteria</taxon>
        <taxon>Bacillati</taxon>
        <taxon>Bacillota</taxon>
        <taxon>Bacilli</taxon>
        <taxon>Bacillales</taxon>
        <taxon>Bacillaceae</taxon>
        <taxon>Neobacillus</taxon>
    </lineage>
</organism>
<dbReference type="OrthoDB" id="9794577at2"/>
<proteinExistence type="predicted"/>
<dbReference type="InterPro" id="IPR027417">
    <property type="entry name" value="P-loop_NTPase"/>
</dbReference>
<comment type="caution">
    <text evidence="2">The sequence shown here is derived from an EMBL/GenBank/DDBJ whole genome shotgun (WGS) entry which is preliminary data.</text>
</comment>
<feature type="domain" description="AAA" evidence="1">
    <location>
        <begin position="134"/>
        <end position="296"/>
    </location>
</feature>
<protein>
    <recommendedName>
        <fullName evidence="1">AAA domain-containing protein</fullName>
    </recommendedName>
</protein>
<dbReference type="InterPro" id="IPR025669">
    <property type="entry name" value="AAA_dom"/>
</dbReference>
<dbReference type="GO" id="GO:0005524">
    <property type="term" value="F:ATP binding"/>
    <property type="evidence" value="ECO:0007669"/>
    <property type="project" value="TreeGrafter"/>
</dbReference>
<keyword evidence="3" id="KW-1185">Reference proteome</keyword>
<dbReference type="Pfam" id="PF13614">
    <property type="entry name" value="AAA_31"/>
    <property type="match status" value="1"/>
</dbReference>
<dbReference type="RefSeq" id="WP_115454213.1">
    <property type="nucleotide sequence ID" value="NZ_QNQT01000022.1"/>
</dbReference>
<evidence type="ECO:0000313" key="2">
    <source>
        <dbReference type="EMBL" id="RDU34662.1"/>
    </source>
</evidence>
<accession>A0A3D8GK19</accession>
<name>A0A3D8GK19_9BACI</name>
<dbReference type="PANTHER" id="PTHR43384">
    <property type="entry name" value="SEPTUM SITE-DETERMINING PROTEIN MIND HOMOLOG, CHLOROPLASTIC-RELATED"/>
    <property type="match status" value="1"/>
</dbReference>
<dbReference type="AlphaFoldDB" id="A0A3D8GK19"/>
<dbReference type="GO" id="GO:0005829">
    <property type="term" value="C:cytosol"/>
    <property type="evidence" value="ECO:0007669"/>
    <property type="project" value="TreeGrafter"/>
</dbReference>
<dbReference type="Gene3D" id="3.40.50.300">
    <property type="entry name" value="P-loop containing nucleotide triphosphate hydrolases"/>
    <property type="match status" value="1"/>
</dbReference>
<dbReference type="PANTHER" id="PTHR43384:SF13">
    <property type="entry name" value="SLR0110 PROTEIN"/>
    <property type="match status" value="1"/>
</dbReference>